<keyword evidence="4" id="KW-0472">Membrane</keyword>
<feature type="transmembrane region" description="Helical" evidence="4">
    <location>
        <begin position="16"/>
        <end position="35"/>
    </location>
</feature>
<keyword evidence="4" id="KW-1133">Transmembrane helix</keyword>
<gene>
    <name evidence="5" type="ORF">BB560_002303</name>
</gene>
<dbReference type="PIRSF" id="PIRSF018153">
    <property type="entry name" value="Glyco_trans_15"/>
    <property type="match status" value="1"/>
</dbReference>
<proteinExistence type="inferred from homology"/>
<keyword evidence="6" id="KW-1185">Reference proteome</keyword>
<dbReference type="GO" id="GO:0000032">
    <property type="term" value="P:cell wall mannoprotein biosynthetic process"/>
    <property type="evidence" value="ECO:0007669"/>
    <property type="project" value="TreeGrafter"/>
</dbReference>
<comment type="similarity">
    <text evidence="1">Belongs to the glycosyltransferase 15 family.</text>
</comment>
<dbReference type="PANTHER" id="PTHR31121:SF6">
    <property type="entry name" value="ALPHA-1,2 MANNOSYLTRANSFERASE KTR1"/>
    <property type="match status" value="1"/>
</dbReference>
<evidence type="ECO:0000256" key="3">
    <source>
        <dbReference type="PIRSR" id="PIRSR018153-1"/>
    </source>
</evidence>
<dbReference type="SUPFAM" id="SSF53448">
    <property type="entry name" value="Nucleotide-diphospho-sugar transferases"/>
    <property type="match status" value="1"/>
</dbReference>
<evidence type="ECO:0000256" key="1">
    <source>
        <dbReference type="ARBA" id="ARBA00007677"/>
    </source>
</evidence>
<dbReference type="AlphaFoldDB" id="A0A2T9ZF82"/>
<protein>
    <recommendedName>
        <fullName evidence="7">Glycosyltransferase family 15 protein</fullName>
    </recommendedName>
</protein>
<keyword evidence="4" id="KW-0812">Transmembrane</keyword>
<dbReference type="FunFam" id="3.90.550.10:FF:000051">
    <property type="entry name" value="Alpha-1,2-mannosyltransferase (Ktr4)"/>
    <property type="match status" value="1"/>
</dbReference>
<dbReference type="PANTHER" id="PTHR31121">
    <property type="entry name" value="ALPHA-1,2 MANNOSYLTRANSFERASE KTR1"/>
    <property type="match status" value="1"/>
</dbReference>
<dbReference type="EMBL" id="MBFS01000260">
    <property type="protein sequence ID" value="PVV03230.1"/>
    <property type="molecule type" value="Genomic_DNA"/>
</dbReference>
<dbReference type="GO" id="GO:0005794">
    <property type="term" value="C:Golgi apparatus"/>
    <property type="evidence" value="ECO:0007669"/>
    <property type="project" value="TreeGrafter"/>
</dbReference>
<dbReference type="InterPro" id="IPR029044">
    <property type="entry name" value="Nucleotide-diphossugar_trans"/>
</dbReference>
<dbReference type="InterPro" id="IPR002685">
    <property type="entry name" value="Glyco_trans_15"/>
</dbReference>
<accession>A0A2T9ZF82</accession>
<evidence type="ECO:0000313" key="6">
    <source>
        <dbReference type="Proteomes" id="UP000245609"/>
    </source>
</evidence>
<evidence type="ECO:0000313" key="5">
    <source>
        <dbReference type="EMBL" id="PVV03230.1"/>
    </source>
</evidence>
<comment type="caution">
    <text evidence="5">The sequence shown here is derived from an EMBL/GenBank/DDBJ whole genome shotgun (WGS) entry which is preliminary data.</text>
</comment>
<evidence type="ECO:0000256" key="4">
    <source>
        <dbReference type="SAM" id="Phobius"/>
    </source>
</evidence>
<name>A0A2T9ZF82_9FUNG</name>
<evidence type="ECO:0000256" key="2">
    <source>
        <dbReference type="ARBA" id="ARBA00022679"/>
    </source>
</evidence>
<dbReference type="Gene3D" id="3.90.550.10">
    <property type="entry name" value="Spore Coat Polysaccharide Biosynthesis Protein SpsA, Chain A"/>
    <property type="match status" value="1"/>
</dbReference>
<dbReference type="GO" id="GO:0000026">
    <property type="term" value="F:alpha-1,2-mannosyltransferase activity"/>
    <property type="evidence" value="ECO:0007669"/>
    <property type="project" value="TreeGrafter"/>
</dbReference>
<dbReference type="GO" id="GO:0006487">
    <property type="term" value="P:protein N-linked glycosylation"/>
    <property type="evidence" value="ECO:0007669"/>
    <property type="project" value="TreeGrafter"/>
</dbReference>
<dbReference type="Proteomes" id="UP000245609">
    <property type="component" value="Unassembled WGS sequence"/>
</dbReference>
<dbReference type="Pfam" id="PF01793">
    <property type="entry name" value="Glyco_transf_15"/>
    <property type="match status" value="1"/>
</dbReference>
<sequence length="377" mass="44185">MIRGLRVGITQRHKSVLKILVYLLIGAIFTLYIVGNTQSTDSIIDNLRAFQNSLSDSRSNDFIKASLAPKRKNAAFVALVRNSDLKGMRDSIRQLEDRFNRKYHYPYIFLNDVPFTEEFKRGVQDLASSNVTFGTLDSESWGYPPWVDKQKAKDIWEKADYMHSKSESYRFMCRFQSGYVFRHPLVQQLDYYWRIEPDVKYFCDIDYDPFVFMAENNKKYGWIIGFSEYMATIPTLWKSTKEFIDKNPSYVAKDNALAWALNEEKVYNGCHFWSNFEIVDLSFYRSKPYLEYFEYLDKSGGFFYERWGDAPVHSLAVSFLLSKDEIHYFSDIGYYHPALGYCPDDSDKKGKCVCDPKKNTGKNFVCTKSWVDLFGKK</sequence>
<evidence type="ECO:0008006" key="7">
    <source>
        <dbReference type="Google" id="ProtNLM"/>
    </source>
</evidence>
<reference evidence="5 6" key="1">
    <citation type="journal article" date="2018" name="MBio">
        <title>Comparative Genomics Reveals the Core Gene Toolbox for the Fungus-Insect Symbiosis.</title>
        <authorList>
            <person name="Wang Y."/>
            <person name="Stata M."/>
            <person name="Wang W."/>
            <person name="Stajich J.E."/>
            <person name="White M.M."/>
            <person name="Moncalvo J.M."/>
        </authorList>
    </citation>
    <scope>NUCLEOTIDE SEQUENCE [LARGE SCALE GENOMIC DNA]</scope>
    <source>
        <strain evidence="5 6">SC-DP-2</strain>
    </source>
</reference>
<dbReference type="OrthoDB" id="439943at2759"/>
<organism evidence="5 6">
    <name type="scientific">Smittium megazygosporum</name>
    <dbReference type="NCBI Taxonomy" id="133381"/>
    <lineage>
        <taxon>Eukaryota</taxon>
        <taxon>Fungi</taxon>
        <taxon>Fungi incertae sedis</taxon>
        <taxon>Zoopagomycota</taxon>
        <taxon>Kickxellomycotina</taxon>
        <taxon>Harpellomycetes</taxon>
        <taxon>Harpellales</taxon>
        <taxon>Legeriomycetaceae</taxon>
        <taxon>Smittium</taxon>
    </lineage>
</organism>
<dbReference type="GO" id="GO:0016020">
    <property type="term" value="C:membrane"/>
    <property type="evidence" value="ECO:0007669"/>
    <property type="project" value="InterPro"/>
</dbReference>
<feature type="active site" description="Nucleophile" evidence="3">
    <location>
        <position position="277"/>
    </location>
</feature>
<keyword evidence="2" id="KW-0808">Transferase</keyword>